<reference evidence="6 7" key="1">
    <citation type="submission" date="2019-11" db="EMBL/GenBank/DDBJ databases">
        <title>Identification of a novel strain.</title>
        <authorList>
            <person name="Xu Q."/>
            <person name="Wang G."/>
        </authorList>
    </citation>
    <scope>NUCLEOTIDE SEQUENCE [LARGE SCALE GENOMIC DNA]</scope>
    <source>
        <strain evidence="7">xq</strain>
    </source>
</reference>
<dbReference type="Pfam" id="PF00072">
    <property type="entry name" value="Response_reg"/>
    <property type="match status" value="1"/>
</dbReference>
<dbReference type="PROSITE" id="PS50110">
    <property type="entry name" value="RESPONSE_REGULATORY"/>
    <property type="match status" value="1"/>
</dbReference>
<dbReference type="InterPro" id="IPR011006">
    <property type="entry name" value="CheY-like_superfamily"/>
</dbReference>
<keyword evidence="2" id="KW-0238">DNA-binding</keyword>
<comment type="caution">
    <text evidence="6">The sequence shown here is derived from an EMBL/GenBank/DDBJ whole genome shotgun (WGS) entry which is preliminary data.</text>
</comment>
<organism evidence="6 7">
    <name type="scientific">Hyphomicrobium album</name>
    <dbReference type="NCBI Taxonomy" id="2665159"/>
    <lineage>
        <taxon>Bacteria</taxon>
        <taxon>Pseudomonadati</taxon>
        <taxon>Pseudomonadota</taxon>
        <taxon>Alphaproteobacteria</taxon>
        <taxon>Hyphomicrobiales</taxon>
        <taxon>Hyphomicrobiaceae</taxon>
        <taxon>Hyphomicrobium</taxon>
    </lineage>
</organism>
<protein>
    <submittedName>
        <fullName evidence="6">Response regulator</fullName>
    </submittedName>
</protein>
<evidence type="ECO:0000256" key="1">
    <source>
        <dbReference type="ARBA" id="ARBA00022553"/>
    </source>
</evidence>
<name>A0A6I3KEZ9_9HYPH</name>
<gene>
    <name evidence="6" type="ORF">GIW81_01035</name>
</gene>
<evidence type="ECO:0000313" key="7">
    <source>
        <dbReference type="Proteomes" id="UP000440694"/>
    </source>
</evidence>
<dbReference type="InterPro" id="IPR039420">
    <property type="entry name" value="WalR-like"/>
</dbReference>
<dbReference type="PANTHER" id="PTHR43214:SF43">
    <property type="entry name" value="TWO-COMPONENT RESPONSE REGULATOR"/>
    <property type="match status" value="1"/>
</dbReference>
<dbReference type="InterPro" id="IPR016032">
    <property type="entry name" value="Sig_transdc_resp-reg_C-effctor"/>
</dbReference>
<evidence type="ECO:0000259" key="5">
    <source>
        <dbReference type="PROSITE" id="PS50110"/>
    </source>
</evidence>
<feature type="domain" description="Response regulatory" evidence="5">
    <location>
        <begin position="2"/>
        <end position="117"/>
    </location>
</feature>
<dbReference type="SUPFAM" id="SSF52172">
    <property type="entry name" value="CheY-like"/>
    <property type="match status" value="1"/>
</dbReference>
<dbReference type="CDD" id="cd17535">
    <property type="entry name" value="REC_NarL-like"/>
    <property type="match status" value="1"/>
</dbReference>
<evidence type="ECO:0000256" key="2">
    <source>
        <dbReference type="ARBA" id="ARBA00023125"/>
    </source>
</evidence>
<dbReference type="GO" id="GO:0003677">
    <property type="term" value="F:DNA binding"/>
    <property type="evidence" value="ECO:0007669"/>
    <property type="project" value="UniProtKB-KW"/>
</dbReference>
<dbReference type="InterPro" id="IPR001789">
    <property type="entry name" value="Sig_transdc_resp-reg_receiver"/>
</dbReference>
<dbReference type="InterPro" id="IPR058245">
    <property type="entry name" value="NreC/VraR/RcsB-like_REC"/>
</dbReference>
<feature type="domain" description="HTH luxR-type" evidence="4">
    <location>
        <begin position="136"/>
        <end position="201"/>
    </location>
</feature>
<dbReference type="PANTHER" id="PTHR43214">
    <property type="entry name" value="TWO-COMPONENT RESPONSE REGULATOR"/>
    <property type="match status" value="1"/>
</dbReference>
<dbReference type="SMART" id="SM00448">
    <property type="entry name" value="REC"/>
    <property type="match status" value="1"/>
</dbReference>
<keyword evidence="7" id="KW-1185">Reference proteome</keyword>
<dbReference type="SUPFAM" id="SSF46894">
    <property type="entry name" value="C-terminal effector domain of the bipartite response regulators"/>
    <property type="match status" value="1"/>
</dbReference>
<feature type="modified residue" description="4-aspartylphosphate" evidence="3">
    <location>
        <position position="52"/>
    </location>
</feature>
<dbReference type="EMBL" id="WMBQ01000001">
    <property type="protein sequence ID" value="MTD92913.1"/>
    <property type="molecule type" value="Genomic_DNA"/>
</dbReference>
<dbReference type="PROSITE" id="PS50043">
    <property type="entry name" value="HTH_LUXR_2"/>
    <property type="match status" value="1"/>
</dbReference>
<proteinExistence type="predicted"/>
<dbReference type="GO" id="GO:0006355">
    <property type="term" value="P:regulation of DNA-templated transcription"/>
    <property type="evidence" value="ECO:0007669"/>
    <property type="project" value="InterPro"/>
</dbReference>
<dbReference type="PRINTS" id="PR00038">
    <property type="entry name" value="HTHLUXR"/>
</dbReference>
<dbReference type="InterPro" id="IPR000792">
    <property type="entry name" value="Tscrpt_reg_LuxR_C"/>
</dbReference>
<dbReference type="CDD" id="cd06170">
    <property type="entry name" value="LuxR_C_like"/>
    <property type="match status" value="1"/>
</dbReference>
<dbReference type="RefSeq" id="WP_154737503.1">
    <property type="nucleotide sequence ID" value="NZ_WMBQ01000001.1"/>
</dbReference>
<dbReference type="GO" id="GO:0000160">
    <property type="term" value="P:phosphorelay signal transduction system"/>
    <property type="evidence" value="ECO:0007669"/>
    <property type="project" value="InterPro"/>
</dbReference>
<dbReference type="Pfam" id="PF00196">
    <property type="entry name" value="GerE"/>
    <property type="match status" value="1"/>
</dbReference>
<dbReference type="Proteomes" id="UP000440694">
    <property type="component" value="Unassembled WGS sequence"/>
</dbReference>
<dbReference type="SMART" id="SM00421">
    <property type="entry name" value="HTH_LUXR"/>
    <property type="match status" value="1"/>
</dbReference>
<evidence type="ECO:0000256" key="3">
    <source>
        <dbReference type="PROSITE-ProRule" id="PRU00169"/>
    </source>
</evidence>
<dbReference type="AlphaFoldDB" id="A0A6I3KEZ9"/>
<accession>A0A6I3KEZ9</accession>
<evidence type="ECO:0000313" key="6">
    <source>
        <dbReference type="EMBL" id="MTD92913.1"/>
    </source>
</evidence>
<keyword evidence="1 3" id="KW-0597">Phosphoprotein</keyword>
<sequence>MKVLIVDDHPIVLAGCRALLAETTDMHMLEARDAASAQEAYAAHRPDVAVIDINLPDISGFELARRLLVRDPRARVLMFSMNDDPMFAAQAIEGGAKGYFSKSDDPQGFITAIRDVYAGGHSLPLDMAQKIAFLRNAGESVVLSSREREVLRLLAKGKSMSEIAALINVSYKTVATTCSTLRGKFSARTPMQLIRIAVEQKIVSAPLAFLFVELEVASGFAAMLLI</sequence>
<evidence type="ECO:0000259" key="4">
    <source>
        <dbReference type="PROSITE" id="PS50043"/>
    </source>
</evidence>
<dbReference type="Gene3D" id="3.40.50.2300">
    <property type="match status" value="1"/>
</dbReference>